<name>A0ABP9ZCI2_9FUNG</name>
<evidence type="ECO:0000313" key="4">
    <source>
        <dbReference type="Proteomes" id="UP001473302"/>
    </source>
</evidence>
<reference evidence="3 4" key="1">
    <citation type="submission" date="2024-04" db="EMBL/GenBank/DDBJ databases">
        <title>genome sequences of Mucor flavus KT1a and Helicostylum pulchrum KT1b strains isolated from the surface of a dry-aged beef.</title>
        <authorList>
            <person name="Toyotome T."/>
            <person name="Hosono M."/>
            <person name="Torimaru M."/>
            <person name="Fukuda K."/>
            <person name="Mikami N."/>
        </authorList>
    </citation>
    <scope>NUCLEOTIDE SEQUENCE [LARGE SCALE GENOMIC DNA]</scope>
    <source>
        <strain evidence="3 4">KT1a</strain>
    </source>
</reference>
<feature type="compositionally biased region" description="Basic residues" evidence="1">
    <location>
        <begin position="11"/>
        <end position="25"/>
    </location>
</feature>
<protein>
    <recommendedName>
        <fullName evidence="2">DNA/RNA-binding domain-containing protein</fullName>
    </recommendedName>
</protein>
<dbReference type="Gene3D" id="1.25.40.10">
    <property type="entry name" value="Tetratricopeptide repeat domain"/>
    <property type="match status" value="1"/>
</dbReference>
<dbReference type="InterPro" id="IPR011990">
    <property type="entry name" value="TPR-like_helical_dom_sf"/>
</dbReference>
<dbReference type="Proteomes" id="UP001473302">
    <property type="component" value="Unassembled WGS sequence"/>
</dbReference>
<evidence type="ECO:0000256" key="1">
    <source>
        <dbReference type="SAM" id="MobiDB-lite"/>
    </source>
</evidence>
<feature type="compositionally biased region" description="Acidic residues" evidence="1">
    <location>
        <begin position="780"/>
        <end position="800"/>
    </location>
</feature>
<dbReference type="PANTHER" id="PTHR15696:SF0">
    <property type="entry name" value="TELOMERASE-BINDING PROTEIN EST1A"/>
    <property type="match status" value="1"/>
</dbReference>
<feature type="compositionally biased region" description="Polar residues" evidence="1">
    <location>
        <begin position="1"/>
        <end position="10"/>
    </location>
</feature>
<evidence type="ECO:0000313" key="3">
    <source>
        <dbReference type="EMBL" id="GAA5816844.1"/>
    </source>
</evidence>
<dbReference type="SUPFAM" id="SSF48452">
    <property type="entry name" value="TPR-like"/>
    <property type="match status" value="1"/>
</dbReference>
<accession>A0ABP9ZCI2</accession>
<feature type="region of interest" description="Disordered" evidence="1">
    <location>
        <begin position="1"/>
        <end position="40"/>
    </location>
</feature>
<feature type="domain" description="DNA/RNA-binding" evidence="2">
    <location>
        <begin position="241"/>
        <end position="550"/>
    </location>
</feature>
<dbReference type="PANTHER" id="PTHR15696">
    <property type="entry name" value="SMG-7 SUPPRESSOR WITH MORPHOLOGICAL EFFECT ON GENITALIA PROTEIN 7"/>
    <property type="match status" value="1"/>
</dbReference>
<keyword evidence="4" id="KW-1185">Reference proteome</keyword>
<dbReference type="InterPro" id="IPR045153">
    <property type="entry name" value="Est1/Ebs1-like"/>
</dbReference>
<feature type="region of interest" description="Disordered" evidence="1">
    <location>
        <begin position="780"/>
        <end position="853"/>
    </location>
</feature>
<feature type="compositionally biased region" description="Acidic residues" evidence="1">
    <location>
        <begin position="812"/>
        <end position="848"/>
    </location>
</feature>
<dbReference type="Gene3D" id="3.40.50.1010">
    <property type="entry name" value="5'-nuclease"/>
    <property type="match status" value="1"/>
</dbReference>
<sequence length="927" mass="107059">MQTSELNKPPTQRRRRRRPRNRRKQKERDESSTQSVLQTKKNLDLTDLASEAHALEKQLTSLRKQLSINYSSMPSKEQGRMANAIAADQISTTEEEINYVRKSLKAAYRRIFAIDLVYATTHFIEEKLWGLIFYAEIEQVRNKLRKSPDANETKSLQKELYRRIDAAFKFYRELNSHVKAVYHVDTKMLGIELVGQKDGDEKVGTLLQFNYICMGDLARYNAQQAMAAKSKKKTAEFWSLAKTCYLKAIDVYRENGKPYSQLALVSIYNGNAMDVVWYYCMSLAVRYRSSVGRDNLKSFYTKIKLNTKPKDHLEDATSKLSQFVELFLHMHRTVMFSQKGSEEFAVMMPLSNELGTTLSSIIQSEQNEEPGLSKATTSLLHIVRTTLTRIITILMISIWIAGERLKDNEEHALRPVILTSQIHMFTFTFHLLSGVYRSSRQALEEVRQSLNAEKYEKLESMLDEALLPGLSIWASYLSTNTTAIAQYCTTASNDVRNREPEKKDLAKSIQSLLSIIISHPSFPDPVLNVLPATYPVSEDLLLLGLLPLSRFHAKVDFFKESVYEAEEQKTLQARKQVRWGRIRDMTKKLADSNSFDFIQYNQAEQKYSVIDENAKRQQQGRFMKALATQRLIEQISSLEKNVDRMTLSGDKRGEAAAAAVDRQVYTCVVDVTAFLDGLSKVKRWVTQPLNADRRTQPSIMEVVVPLEVLNSLDDLKKGTSSESRLVRESIRFLDQQSSIKMEVPHRSFLRMQKFDEKFSWPEVEQFWIGEESRSFVDTILSEDEEEEEEEESGAESDQSSDSELIKRRRGDDSDESEEESESEEEEKDKDEEFDYSEAFEEEEDEEEIPYTYEDVPKEYRTIINCMLYCLHKRQQAKEESPQGSLVLVTNDENLAWWAELFGDPKTGQRLQVETVDQWDKMVGKTIR</sequence>
<gene>
    <name evidence="3" type="ORF">MFLAVUS_010378</name>
</gene>
<dbReference type="Pfam" id="PF10373">
    <property type="entry name" value="EST1_DNA_bind"/>
    <property type="match status" value="1"/>
</dbReference>
<comment type="caution">
    <text evidence="3">The sequence shown here is derived from an EMBL/GenBank/DDBJ whole genome shotgun (WGS) entry which is preliminary data.</text>
</comment>
<dbReference type="EMBL" id="BAABUK010000035">
    <property type="protein sequence ID" value="GAA5816844.1"/>
    <property type="molecule type" value="Genomic_DNA"/>
</dbReference>
<evidence type="ECO:0000259" key="2">
    <source>
        <dbReference type="Pfam" id="PF10373"/>
    </source>
</evidence>
<dbReference type="InterPro" id="IPR018834">
    <property type="entry name" value="DNA/RNA-bd_Est1-type"/>
</dbReference>
<organism evidence="3 4">
    <name type="scientific">Mucor flavus</name>
    <dbReference type="NCBI Taxonomy" id="439312"/>
    <lineage>
        <taxon>Eukaryota</taxon>
        <taxon>Fungi</taxon>
        <taxon>Fungi incertae sedis</taxon>
        <taxon>Mucoromycota</taxon>
        <taxon>Mucoromycotina</taxon>
        <taxon>Mucoromycetes</taxon>
        <taxon>Mucorales</taxon>
        <taxon>Mucorineae</taxon>
        <taxon>Mucoraceae</taxon>
        <taxon>Mucor</taxon>
    </lineage>
</organism>
<proteinExistence type="predicted"/>